<dbReference type="EMBL" id="AWWI01000100">
    <property type="protein sequence ID" value="PIL19383.1"/>
    <property type="molecule type" value="Genomic_DNA"/>
</dbReference>
<gene>
    <name evidence="1" type="ORF">P775_14675</name>
</gene>
<accession>A0A2G8RD14</accession>
<dbReference type="Proteomes" id="UP000231259">
    <property type="component" value="Unassembled WGS sequence"/>
</dbReference>
<proteinExistence type="predicted"/>
<evidence type="ECO:0000313" key="2">
    <source>
        <dbReference type="Proteomes" id="UP000231259"/>
    </source>
</evidence>
<sequence length="93" mass="10496">MIVTVPIMALFLGLRKIHDRRPDHSRCKRMTQMTDLNDQATLDDQARAILRCNDKGGYMLCPAITFTPISGTGSPLLPHGVLHLLQRPRLGRY</sequence>
<dbReference type="AlphaFoldDB" id="A0A2G8RD14"/>
<protein>
    <submittedName>
        <fullName evidence="1">Uncharacterized protein</fullName>
    </submittedName>
</protein>
<keyword evidence="2" id="KW-1185">Reference proteome</keyword>
<organism evidence="1 2">
    <name type="scientific">Puniceibacterium antarcticum</name>
    <dbReference type="NCBI Taxonomy" id="1206336"/>
    <lineage>
        <taxon>Bacteria</taxon>
        <taxon>Pseudomonadati</taxon>
        <taxon>Pseudomonadota</taxon>
        <taxon>Alphaproteobacteria</taxon>
        <taxon>Rhodobacterales</taxon>
        <taxon>Paracoccaceae</taxon>
        <taxon>Puniceibacterium</taxon>
    </lineage>
</organism>
<name>A0A2G8RD14_9RHOB</name>
<comment type="caution">
    <text evidence="1">The sequence shown here is derived from an EMBL/GenBank/DDBJ whole genome shotgun (WGS) entry which is preliminary data.</text>
</comment>
<evidence type="ECO:0000313" key="1">
    <source>
        <dbReference type="EMBL" id="PIL19383.1"/>
    </source>
</evidence>
<reference evidence="1 2" key="1">
    <citation type="submission" date="2013-09" db="EMBL/GenBank/DDBJ databases">
        <title>Genome sequencing of Phaeobacter antarcticus sp. nov. SM1211.</title>
        <authorList>
            <person name="Zhang X.-Y."/>
            <person name="Liu C."/>
            <person name="Chen X.-L."/>
            <person name="Xie B.-B."/>
            <person name="Qin Q.-L."/>
            <person name="Rong J.-C."/>
            <person name="Zhang Y.-Z."/>
        </authorList>
    </citation>
    <scope>NUCLEOTIDE SEQUENCE [LARGE SCALE GENOMIC DNA]</scope>
    <source>
        <strain evidence="1 2">SM1211</strain>
    </source>
</reference>